<dbReference type="Gene3D" id="2.40.70.10">
    <property type="entry name" value="Acid Proteases"/>
    <property type="match status" value="1"/>
</dbReference>
<dbReference type="InterPro" id="IPR021109">
    <property type="entry name" value="Peptidase_aspartic_dom_sf"/>
</dbReference>
<protein>
    <recommendedName>
        <fullName evidence="3">Peptidase A2 domain-containing protein</fullName>
    </recommendedName>
</protein>
<reference evidence="1 2" key="1">
    <citation type="submission" date="2015-09" db="EMBL/GenBank/DDBJ databases">
        <title>Draft Genome Sequence of Bradyrhizobium manausense Strain BR 3351T, a Novel Symbiotic Nitrogen-Fixing Alphaproteobacterium Isolated from Brazilian Amazon Rain Forest.</title>
        <authorList>
            <person name="De Araujo J.L."/>
            <person name="Zilli J.E."/>
        </authorList>
    </citation>
    <scope>NUCLEOTIDE SEQUENCE [LARGE SCALE GENOMIC DNA]</scope>
    <source>
        <strain evidence="1 2">BR3351</strain>
    </source>
</reference>
<dbReference type="AlphaFoldDB" id="A0A0R3E8C2"/>
<dbReference type="OrthoDB" id="459104at2"/>
<dbReference type="SUPFAM" id="SSF50630">
    <property type="entry name" value="Acid proteases"/>
    <property type="match status" value="1"/>
</dbReference>
<evidence type="ECO:0008006" key="3">
    <source>
        <dbReference type="Google" id="ProtNLM"/>
    </source>
</evidence>
<evidence type="ECO:0000313" key="1">
    <source>
        <dbReference type="EMBL" id="KRQ15359.1"/>
    </source>
</evidence>
<accession>A0A0R3E8C2</accession>
<comment type="caution">
    <text evidence="1">The sequence shown here is derived from an EMBL/GenBank/DDBJ whole genome shotgun (WGS) entry which is preliminary data.</text>
</comment>
<organism evidence="1 2">
    <name type="scientific">Bradyrhizobium manausense</name>
    <dbReference type="NCBI Taxonomy" id="989370"/>
    <lineage>
        <taxon>Bacteria</taxon>
        <taxon>Pseudomonadati</taxon>
        <taxon>Pseudomonadota</taxon>
        <taxon>Alphaproteobacteria</taxon>
        <taxon>Hyphomicrobiales</taxon>
        <taxon>Nitrobacteraceae</taxon>
        <taxon>Bradyrhizobium</taxon>
    </lineage>
</organism>
<dbReference type="RefSeq" id="WP_057745335.1">
    <property type="nucleotide sequence ID" value="NZ_LJYG01000044.1"/>
</dbReference>
<name>A0A0R3E8C2_9BRAD</name>
<dbReference type="Proteomes" id="UP000051936">
    <property type="component" value="Unassembled WGS sequence"/>
</dbReference>
<evidence type="ECO:0000313" key="2">
    <source>
        <dbReference type="Proteomes" id="UP000051936"/>
    </source>
</evidence>
<dbReference type="EMBL" id="LJYG01000044">
    <property type="protein sequence ID" value="KRQ15359.1"/>
    <property type="molecule type" value="Genomic_DNA"/>
</dbReference>
<sequence length="139" mass="15420">MKYKYSVVPGQLDIGGRVTRRPVVEVEISNGKVARKFLALIDSGADQITMPAAIAEALGIDRAACKTRSVFGISMEHSEGFVAELSFRLRNQASSFTAPVIFIDTDVPVLLGREGFFDHHRIRFEQDHDTFAIAPINRQ</sequence>
<dbReference type="Pfam" id="PF13650">
    <property type="entry name" value="Asp_protease_2"/>
    <property type="match status" value="1"/>
</dbReference>
<proteinExistence type="predicted"/>
<keyword evidence="2" id="KW-1185">Reference proteome</keyword>
<gene>
    <name evidence="1" type="ORF">AOQ71_10185</name>
</gene>